<evidence type="ECO:0000313" key="2">
    <source>
        <dbReference type="Proteomes" id="UP000029981"/>
    </source>
</evidence>
<dbReference type="EMBL" id="CM002926">
    <property type="protein sequence ID" value="KGN50523.1"/>
    <property type="molecule type" value="Genomic_DNA"/>
</dbReference>
<sequence length="246" mass="27138">MARRVVSMKLLIDKKGQRVVYGEADKTFVDFLFHQLSLPLVTVCKLLKQQGMIGSLGNLRQSVESLNQTYLQPNNNAKTLLNPKVVSVCDSTLSLPYSDPPDLPKVYMCSRNNGSSSPDCYGCRTSCEYYISTNPYAICPNCNKYMNLEATYVKPPPGGSCKSVSTFGTDNKEEGGYVKDVVTYMVKDDLSVKPMSTISTITLLNNFNIKNVNALEEKLVTLTANQGVKLLKASLQSNTVLTDVFL</sequence>
<reference evidence="1 2" key="3">
    <citation type="journal article" date="2010" name="BMC Genomics">
        <title>Transcriptome sequencing and comparative analysis of cucumber flowers with different sex types.</title>
        <authorList>
            <person name="Guo S."/>
            <person name="Zheng Y."/>
            <person name="Joung J.G."/>
            <person name="Liu S."/>
            <person name="Zhang Z."/>
            <person name="Crasta O.R."/>
            <person name="Sobral B.W."/>
            <person name="Xu Y."/>
            <person name="Huang S."/>
            <person name="Fei Z."/>
        </authorList>
    </citation>
    <scope>NUCLEOTIDE SEQUENCE [LARGE SCALE GENOMIC DNA]</scope>
    <source>
        <strain evidence="2">cv. 9930</strain>
    </source>
</reference>
<dbReference type="eggNOG" id="KOG0017">
    <property type="taxonomic scope" value="Eukaryota"/>
</dbReference>
<reference evidence="1 2" key="2">
    <citation type="journal article" date="2009" name="PLoS ONE">
        <title>An integrated genetic and cytogenetic map of the cucumber genome.</title>
        <authorList>
            <person name="Ren Y."/>
            <person name="Zhang Z."/>
            <person name="Liu J."/>
            <person name="Staub J.E."/>
            <person name="Han Y."/>
            <person name="Cheng Z."/>
            <person name="Li X."/>
            <person name="Lu J."/>
            <person name="Miao H."/>
            <person name="Kang H."/>
            <person name="Xie B."/>
            <person name="Gu X."/>
            <person name="Wang X."/>
            <person name="Du Y."/>
            <person name="Jin W."/>
            <person name="Huang S."/>
        </authorList>
    </citation>
    <scope>NUCLEOTIDE SEQUENCE [LARGE SCALE GENOMIC DNA]</scope>
    <source>
        <strain evidence="2">cv. 9930</strain>
    </source>
</reference>
<accession>A0A0A0KLT4</accession>
<name>A0A0A0KLT4_CUCSA</name>
<dbReference type="PANTHER" id="PTHR33103">
    <property type="entry name" value="OS01G0153900 PROTEIN"/>
    <property type="match status" value="1"/>
</dbReference>
<evidence type="ECO:0008006" key="3">
    <source>
        <dbReference type="Google" id="ProtNLM"/>
    </source>
</evidence>
<gene>
    <name evidence="1" type="ORF">Csa_5G180580</name>
</gene>
<organism evidence="1 2">
    <name type="scientific">Cucumis sativus</name>
    <name type="common">Cucumber</name>
    <dbReference type="NCBI Taxonomy" id="3659"/>
    <lineage>
        <taxon>Eukaryota</taxon>
        <taxon>Viridiplantae</taxon>
        <taxon>Streptophyta</taxon>
        <taxon>Embryophyta</taxon>
        <taxon>Tracheophyta</taxon>
        <taxon>Spermatophyta</taxon>
        <taxon>Magnoliopsida</taxon>
        <taxon>eudicotyledons</taxon>
        <taxon>Gunneridae</taxon>
        <taxon>Pentapetalae</taxon>
        <taxon>rosids</taxon>
        <taxon>fabids</taxon>
        <taxon>Cucurbitales</taxon>
        <taxon>Cucurbitaceae</taxon>
        <taxon>Benincaseae</taxon>
        <taxon>Cucumis</taxon>
    </lineage>
</organism>
<dbReference type="InterPro" id="IPR007750">
    <property type="entry name" value="DUF674"/>
</dbReference>
<evidence type="ECO:0000313" key="1">
    <source>
        <dbReference type="EMBL" id="KGN50523.1"/>
    </source>
</evidence>
<reference evidence="1 2" key="4">
    <citation type="journal article" date="2011" name="BMC Genomics">
        <title>RNA-Seq improves annotation of protein-coding genes in the cucumber genome.</title>
        <authorList>
            <person name="Li Z."/>
            <person name="Zhang Z."/>
            <person name="Yan P."/>
            <person name="Huang S."/>
            <person name="Fei Z."/>
            <person name="Lin K."/>
        </authorList>
    </citation>
    <scope>NUCLEOTIDE SEQUENCE [LARGE SCALE GENOMIC DNA]</scope>
    <source>
        <strain evidence="2">cv. 9930</strain>
    </source>
</reference>
<keyword evidence="2" id="KW-1185">Reference proteome</keyword>
<proteinExistence type="predicted"/>
<dbReference type="Pfam" id="PF05056">
    <property type="entry name" value="DUF674"/>
    <property type="match status" value="1"/>
</dbReference>
<dbReference type="Proteomes" id="UP000029981">
    <property type="component" value="Chromosome 5"/>
</dbReference>
<protein>
    <recommendedName>
        <fullName evidence="3">DUF674 domain-containing protein</fullName>
    </recommendedName>
</protein>
<dbReference type="OMA" id="SCEYYIS"/>
<dbReference type="Gramene" id="KGN50523">
    <property type="protein sequence ID" value="KGN50523"/>
    <property type="gene ID" value="Csa_5G180580"/>
</dbReference>
<reference evidence="1 2" key="1">
    <citation type="journal article" date="2009" name="Nat. Genet.">
        <title>The genome of the cucumber, Cucumis sativus L.</title>
        <authorList>
            <person name="Huang S."/>
            <person name="Li R."/>
            <person name="Zhang Z."/>
            <person name="Li L."/>
            <person name="Gu X."/>
            <person name="Fan W."/>
            <person name="Lucas W.J."/>
            <person name="Wang X."/>
            <person name="Xie B."/>
            <person name="Ni P."/>
            <person name="Ren Y."/>
            <person name="Zhu H."/>
            <person name="Li J."/>
            <person name="Lin K."/>
            <person name="Jin W."/>
            <person name="Fei Z."/>
            <person name="Li G."/>
            <person name="Staub J."/>
            <person name="Kilian A."/>
            <person name="van der Vossen E.A."/>
            <person name="Wu Y."/>
            <person name="Guo J."/>
            <person name="He J."/>
            <person name="Jia Z."/>
            <person name="Ren Y."/>
            <person name="Tian G."/>
            <person name="Lu Y."/>
            <person name="Ruan J."/>
            <person name="Qian W."/>
            <person name="Wang M."/>
            <person name="Huang Q."/>
            <person name="Li B."/>
            <person name="Xuan Z."/>
            <person name="Cao J."/>
            <person name="Asan"/>
            <person name="Wu Z."/>
            <person name="Zhang J."/>
            <person name="Cai Q."/>
            <person name="Bai Y."/>
            <person name="Zhao B."/>
            <person name="Han Y."/>
            <person name="Li Y."/>
            <person name="Li X."/>
            <person name="Wang S."/>
            <person name="Shi Q."/>
            <person name="Liu S."/>
            <person name="Cho W.K."/>
            <person name="Kim J.Y."/>
            <person name="Xu Y."/>
            <person name="Heller-Uszynska K."/>
            <person name="Miao H."/>
            <person name="Cheng Z."/>
            <person name="Zhang S."/>
            <person name="Wu J."/>
            <person name="Yang Y."/>
            <person name="Kang H."/>
            <person name="Li M."/>
            <person name="Liang H."/>
            <person name="Ren X."/>
            <person name="Shi Z."/>
            <person name="Wen M."/>
            <person name="Jian M."/>
            <person name="Yang H."/>
            <person name="Zhang G."/>
            <person name="Yang Z."/>
            <person name="Chen R."/>
            <person name="Liu S."/>
            <person name="Li J."/>
            <person name="Ma L."/>
            <person name="Liu H."/>
            <person name="Zhou Y."/>
            <person name="Zhao J."/>
            <person name="Fang X."/>
            <person name="Li G."/>
            <person name="Fang L."/>
            <person name="Li Y."/>
            <person name="Liu D."/>
            <person name="Zheng H."/>
            <person name="Zhang Y."/>
            <person name="Qin N."/>
            <person name="Li Z."/>
            <person name="Yang G."/>
            <person name="Yang S."/>
            <person name="Bolund L."/>
            <person name="Kristiansen K."/>
            <person name="Zheng H."/>
            <person name="Li S."/>
            <person name="Zhang X."/>
            <person name="Yang H."/>
            <person name="Wang J."/>
            <person name="Sun R."/>
            <person name="Zhang B."/>
            <person name="Jiang S."/>
            <person name="Wang J."/>
            <person name="Du Y."/>
            <person name="Li S."/>
        </authorList>
    </citation>
    <scope>NUCLEOTIDE SEQUENCE [LARGE SCALE GENOMIC DNA]</scope>
    <source>
        <strain evidence="2">cv. 9930</strain>
    </source>
</reference>
<dbReference type="AlphaFoldDB" id="A0A0A0KLT4"/>
<dbReference type="PANTHER" id="PTHR33103:SF19">
    <property type="entry name" value="OS09G0544700 PROTEIN"/>
    <property type="match status" value="1"/>
</dbReference>